<accession>A0A1Q8SSH1</accession>
<organism evidence="1 2">
    <name type="scientific">Salinicola socius</name>
    <dbReference type="NCBI Taxonomy" id="404433"/>
    <lineage>
        <taxon>Bacteria</taxon>
        <taxon>Pseudomonadati</taxon>
        <taxon>Pseudomonadota</taxon>
        <taxon>Gammaproteobacteria</taxon>
        <taxon>Oceanospirillales</taxon>
        <taxon>Halomonadaceae</taxon>
        <taxon>Salinicola</taxon>
    </lineage>
</organism>
<dbReference type="InterPro" id="IPR011330">
    <property type="entry name" value="Glyco_hydro/deAcase_b/a-brl"/>
</dbReference>
<dbReference type="AlphaFoldDB" id="A0A1Q8SSH1"/>
<dbReference type="EMBL" id="MSDO01000011">
    <property type="protein sequence ID" value="OLO04367.1"/>
    <property type="molecule type" value="Genomic_DNA"/>
</dbReference>
<dbReference type="InterPro" id="IPR018763">
    <property type="entry name" value="DUF2334"/>
</dbReference>
<dbReference type="GO" id="GO:0005975">
    <property type="term" value="P:carbohydrate metabolic process"/>
    <property type="evidence" value="ECO:0007669"/>
    <property type="project" value="InterPro"/>
</dbReference>
<dbReference type="OrthoDB" id="9793440at2"/>
<evidence type="ECO:0000313" key="1">
    <source>
        <dbReference type="EMBL" id="OLO04367.1"/>
    </source>
</evidence>
<proteinExistence type="predicted"/>
<reference evidence="1 2" key="1">
    <citation type="submission" date="2016-12" db="EMBL/GenBank/DDBJ databases">
        <title>Draft genome sequences of strains Salinicola socius SMB35, Salinicola sp. MH3R3-1 and Chromohalobacter sp. SMB17 from the Verkhnekamsk potash mining region of Russia.</title>
        <authorList>
            <person name="Mavrodi D.V."/>
            <person name="Olsson B.E."/>
            <person name="Korsakova E.S."/>
            <person name="Pyankova A."/>
            <person name="Mavrodi O.V."/>
            <person name="Plotnikova E.G."/>
        </authorList>
    </citation>
    <scope>NUCLEOTIDE SEQUENCE [LARGE SCALE GENOMIC DNA]</scope>
    <source>
        <strain evidence="1 2">SMB35</strain>
    </source>
</reference>
<dbReference type="Gene3D" id="3.20.20.370">
    <property type="entry name" value="Glycoside hydrolase/deacetylase"/>
    <property type="match status" value="1"/>
</dbReference>
<evidence type="ECO:0000313" key="2">
    <source>
        <dbReference type="Proteomes" id="UP000186878"/>
    </source>
</evidence>
<comment type="caution">
    <text evidence="1">The sequence shown here is derived from an EMBL/GenBank/DDBJ whole genome shotgun (WGS) entry which is preliminary data.</text>
</comment>
<dbReference type="SUPFAM" id="SSF88713">
    <property type="entry name" value="Glycoside hydrolase/deacetylase"/>
    <property type="match status" value="1"/>
</dbReference>
<dbReference type="Proteomes" id="UP000186878">
    <property type="component" value="Unassembled WGS sequence"/>
</dbReference>
<sequence length="271" mass="31423">MDDRHFSLVLHDIAPETWPDYRGFVEAVDRLGERLGQRIPITWLVVPNFHGRGECRDSDTLRRVLDTRLALGDELTLHGYYHRDDAPAPRSLRDFYMRRIYTWEGEFYSLDRARAGALLDEGMAQFESCGWPHGGFVAPAWLMSQGTREALKERPFTYTSDPQQLYRLPAFSPLEAPSIVWSARSAWRRGMSRVVSAIQYRRFQHAGMLRLALHPVDMRYQPSYDYWLQMVEHLMRSGRQPVTKQSWLNHAAPDIASDNLAQRANKDRSAA</sequence>
<keyword evidence="2" id="KW-1185">Reference proteome</keyword>
<protein>
    <submittedName>
        <fullName evidence="1">DUF2334 domain-containing protein</fullName>
    </submittedName>
</protein>
<gene>
    <name evidence="1" type="ORF">BTW07_09435</name>
</gene>
<dbReference type="RefSeq" id="WP_075569925.1">
    <property type="nucleotide sequence ID" value="NZ_MSDO01000011.1"/>
</dbReference>
<dbReference type="STRING" id="404433.BTW07_09435"/>
<dbReference type="Pfam" id="PF10096">
    <property type="entry name" value="DUF2334"/>
    <property type="match status" value="1"/>
</dbReference>
<dbReference type="CDD" id="cd11374">
    <property type="entry name" value="CE4_u10"/>
    <property type="match status" value="1"/>
</dbReference>
<name>A0A1Q8SSH1_9GAMM</name>